<evidence type="ECO:0000256" key="3">
    <source>
        <dbReference type="ARBA" id="ARBA00022989"/>
    </source>
</evidence>
<dbReference type="GO" id="GO:0006955">
    <property type="term" value="P:immune response"/>
    <property type="evidence" value="ECO:0007669"/>
    <property type="project" value="InterPro"/>
</dbReference>
<name>A0AAD7RD43_9TELE</name>
<dbReference type="InterPro" id="IPR003597">
    <property type="entry name" value="Ig_C1-set"/>
</dbReference>
<dbReference type="InterPro" id="IPR014745">
    <property type="entry name" value="MHC_II_a/b_N"/>
</dbReference>
<keyword evidence="9" id="KW-1185">Reference proteome</keyword>
<comment type="caution">
    <text evidence="8">The sequence shown here is derived from an EMBL/GenBank/DDBJ whole genome shotgun (WGS) entry which is preliminary data.</text>
</comment>
<evidence type="ECO:0000313" key="9">
    <source>
        <dbReference type="Proteomes" id="UP001221898"/>
    </source>
</evidence>
<dbReference type="InterPro" id="IPR013783">
    <property type="entry name" value="Ig-like_fold"/>
</dbReference>
<evidence type="ECO:0000256" key="5">
    <source>
        <dbReference type="ARBA" id="ARBA00023180"/>
    </source>
</evidence>
<comment type="subcellular location">
    <subcellularLocation>
        <location evidence="1">Membrane</location>
        <topology evidence="1">Single-pass type I membrane protein</topology>
    </subcellularLocation>
</comment>
<keyword evidence="2 6" id="KW-0812">Transmembrane</keyword>
<gene>
    <name evidence="8" type="ORF">AAFF_G00250270</name>
</gene>
<feature type="transmembrane region" description="Helical" evidence="6">
    <location>
        <begin position="227"/>
        <end position="249"/>
    </location>
</feature>
<keyword evidence="5" id="KW-0325">Glycoprotein</keyword>
<evidence type="ECO:0000256" key="2">
    <source>
        <dbReference type="ARBA" id="ARBA00022692"/>
    </source>
</evidence>
<dbReference type="Proteomes" id="UP001221898">
    <property type="component" value="Unassembled WGS sequence"/>
</dbReference>
<dbReference type="InterPro" id="IPR000353">
    <property type="entry name" value="MHC_II_b_N"/>
</dbReference>
<dbReference type="AlphaFoldDB" id="A0AAD7RD43"/>
<dbReference type="GO" id="GO:0042613">
    <property type="term" value="C:MHC class II protein complex"/>
    <property type="evidence" value="ECO:0007669"/>
    <property type="project" value="InterPro"/>
</dbReference>
<evidence type="ECO:0000256" key="6">
    <source>
        <dbReference type="SAM" id="Phobius"/>
    </source>
</evidence>
<proteinExistence type="predicted"/>
<evidence type="ECO:0000256" key="1">
    <source>
        <dbReference type="ARBA" id="ARBA00004479"/>
    </source>
</evidence>
<dbReference type="SUPFAM" id="SSF54452">
    <property type="entry name" value="MHC antigen-recognition domain"/>
    <property type="match status" value="1"/>
</dbReference>
<dbReference type="Pfam" id="PF00969">
    <property type="entry name" value="MHC_II_beta"/>
    <property type="match status" value="1"/>
</dbReference>
<dbReference type="InterPro" id="IPR007110">
    <property type="entry name" value="Ig-like_dom"/>
</dbReference>
<dbReference type="Gene3D" id="2.60.40.10">
    <property type="entry name" value="Immunoglobulins"/>
    <property type="match status" value="1"/>
</dbReference>
<keyword evidence="6" id="KW-0472">Membrane</keyword>
<dbReference type="InterPro" id="IPR050160">
    <property type="entry name" value="MHC/Immunoglobulin"/>
</dbReference>
<dbReference type="EMBL" id="JAINUG010000337">
    <property type="protein sequence ID" value="KAJ8377876.1"/>
    <property type="molecule type" value="Genomic_DNA"/>
</dbReference>
<dbReference type="InterPro" id="IPR036179">
    <property type="entry name" value="Ig-like_dom_sf"/>
</dbReference>
<evidence type="ECO:0000313" key="8">
    <source>
        <dbReference type="EMBL" id="KAJ8377876.1"/>
    </source>
</evidence>
<dbReference type="SMART" id="SM00407">
    <property type="entry name" value="IGc1"/>
    <property type="match status" value="1"/>
</dbReference>
<protein>
    <recommendedName>
        <fullName evidence="7">Ig-like domain-containing protein</fullName>
    </recommendedName>
</protein>
<dbReference type="PANTHER" id="PTHR19944">
    <property type="entry name" value="MHC CLASS II-RELATED"/>
    <property type="match status" value="1"/>
</dbReference>
<dbReference type="SMART" id="SM00921">
    <property type="entry name" value="MHC_II_beta"/>
    <property type="match status" value="1"/>
</dbReference>
<reference evidence="8" key="1">
    <citation type="journal article" date="2023" name="Science">
        <title>Genome structures resolve the early diversification of teleost fishes.</title>
        <authorList>
            <person name="Parey E."/>
            <person name="Louis A."/>
            <person name="Montfort J."/>
            <person name="Bouchez O."/>
            <person name="Roques C."/>
            <person name="Iampietro C."/>
            <person name="Lluch J."/>
            <person name="Castinel A."/>
            <person name="Donnadieu C."/>
            <person name="Desvignes T."/>
            <person name="Floi Bucao C."/>
            <person name="Jouanno E."/>
            <person name="Wen M."/>
            <person name="Mejri S."/>
            <person name="Dirks R."/>
            <person name="Jansen H."/>
            <person name="Henkel C."/>
            <person name="Chen W.J."/>
            <person name="Zahm M."/>
            <person name="Cabau C."/>
            <person name="Klopp C."/>
            <person name="Thompson A.W."/>
            <person name="Robinson-Rechavi M."/>
            <person name="Braasch I."/>
            <person name="Lecointre G."/>
            <person name="Bobe J."/>
            <person name="Postlethwait J.H."/>
            <person name="Berthelot C."/>
            <person name="Roest Crollius H."/>
            <person name="Guiguen Y."/>
        </authorList>
    </citation>
    <scope>NUCLEOTIDE SEQUENCE</scope>
    <source>
        <strain evidence="8">NC1722</strain>
    </source>
</reference>
<evidence type="ECO:0000259" key="7">
    <source>
        <dbReference type="PROSITE" id="PS50835"/>
    </source>
</evidence>
<dbReference type="GO" id="GO:0019882">
    <property type="term" value="P:antigen processing and presentation"/>
    <property type="evidence" value="ECO:0007669"/>
    <property type="project" value="InterPro"/>
</dbReference>
<keyword evidence="4" id="KW-1015">Disulfide bond</keyword>
<organism evidence="8 9">
    <name type="scientific">Aldrovandia affinis</name>
    <dbReference type="NCBI Taxonomy" id="143900"/>
    <lineage>
        <taxon>Eukaryota</taxon>
        <taxon>Metazoa</taxon>
        <taxon>Chordata</taxon>
        <taxon>Craniata</taxon>
        <taxon>Vertebrata</taxon>
        <taxon>Euteleostomi</taxon>
        <taxon>Actinopterygii</taxon>
        <taxon>Neopterygii</taxon>
        <taxon>Teleostei</taxon>
        <taxon>Notacanthiformes</taxon>
        <taxon>Halosauridae</taxon>
        <taxon>Aldrovandia</taxon>
    </lineage>
</organism>
<dbReference type="InterPro" id="IPR011162">
    <property type="entry name" value="MHC_I/II-like_Ag-recog"/>
</dbReference>
<dbReference type="PANTHER" id="PTHR19944:SF99">
    <property type="entry name" value="HLA CLASS II HISTOCOMPATIBILITY ANTIGEN, DRB1 BETA CHAIN"/>
    <property type="match status" value="1"/>
</dbReference>
<dbReference type="SUPFAM" id="SSF48726">
    <property type="entry name" value="Immunoglobulin"/>
    <property type="match status" value="1"/>
</dbReference>
<accession>A0AAD7RD43</accession>
<dbReference type="Gene3D" id="3.10.320.10">
    <property type="entry name" value="Class II Histocompatibility Antigen, M Beta Chain, Chain B, domain 1"/>
    <property type="match status" value="1"/>
</dbReference>
<dbReference type="PROSITE" id="PS50835">
    <property type="entry name" value="IG_LIKE"/>
    <property type="match status" value="1"/>
</dbReference>
<keyword evidence="3 6" id="KW-1133">Transmembrane helix</keyword>
<feature type="domain" description="Ig-like" evidence="7">
    <location>
        <begin position="124"/>
        <end position="214"/>
    </location>
</feature>
<dbReference type="Pfam" id="PF07654">
    <property type="entry name" value="C1-set"/>
    <property type="match status" value="1"/>
</dbReference>
<evidence type="ECO:0000256" key="4">
    <source>
        <dbReference type="ARBA" id="ARBA00023157"/>
    </source>
</evidence>
<sequence>MEASGRPRFGAPLPACGFAAIAVLAAWAVSADAYMYQAVVDCEYSEDLEDMVYLVKNVFNKRILCQYDSRRGSYEGYDAFGISNAEHYNDVSWKMALRRAEVDILCKYHARYYRTSTLERRVQPSVSVTMPGTSRYGAQTLVACHVMGFYPRDIKVTWLRGGAETIEGVTSTDTLANGDWSYQLHSYLELRPRQWERVSCRVQHSSLPEPLEVTWDTSVLDSKVRKVAIGVTAVVVGVAAIIVGGVYFFKKRHGGDKGYLLESWLMTPLANPLSPREVRYYEAQILSDQRLLISGTPGPGLLTSGEAGLVKYA</sequence>